<proteinExistence type="predicted"/>
<dbReference type="SMART" id="SM00256">
    <property type="entry name" value="FBOX"/>
    <property type="match status" value="1"/>
</dbReference>
<evidence type="ECO:0000259" key="2">
    <source>
        <dbReference type="PROSITE" id="PS50181"/>
    </source>
</evidence>
<dbReference type="InterPro" id="IPR032675">
    <property type="entry name" value="LRR_dom_sf"/>
</dbReference>
<name>A0AAV7E4E2_ARIFI</name>
<dbReference type="PANTHER" id="PTHR34223:SF51">
    <property type="entry name" value="OS06G0556300 PROTEIN"/>
    <property type="match status" value="1"/>
</dbReference>
<keyword evidence="4" id="KW-1185">Reference proteome</keyword>
<gene>
    <name evidence="3" type="ORF">H6P81_018844</name>
</gene>
<dbReference type="Proteomes" id="UP000825729">
    <property type="component" value="Unassembled WGS sequence"/>
</dbReference>
<sequence length="432" mass="49971">MLDQINEISHKDKMMKQQNEHNKEQLHMTSVESLEGVPMEEKLKFVVPDLGEDRISELPETVLLHILSYLPTKDSIRTSLVAKRWRFLWKAVPSLNFQFSMERSSLRNPSHKNFLDFVDKVFMHRDSSALSKFCVSYFNYGAGVISFKSRFKLWTEAIARAKVKSLELRFNSPLTLQLSTMETLEMLRLVANTWSRQNLNLHSLSGLRHLKVLKLAGILNVIRNYSIKDCEIRISTPRLKSFFLEGCSNFAFDGFCSLSKLVIANNSSDPICVSRLCKIVTAGTHLKIFSWRCSYSMWSELVENLRACVATPFTNMKQLCLHLYRCNCDDYVDSVIYLLENCPNLEKLVITGFEGRPDLGEHCDKNCKPATDPSNFTHPSLKEIEIVYNRKDCLQREWLKLLNGCSPRLKLKRTPMKKRRLVECQYFAPPSF</sequence>
<protein>
    <recommendedName>
        <fullName evidence="2">F-box domain-containing protein</fullName>
    </recommendedName>
</protein>
<dbReference type="InterPro" id="IPR036047">
    <property type="entry name" value="F-box-like_dom_sf"/>
</dbReference>
<dbReference type="Gene3D" id="1.20.1280.50">
    <property type="match status" value="1"/>
</dbReference>
<dbReference type="CDD" id="cd22160">
    <property type="entry name" value="F-box_AtFBL13-like"/>
    <property type="match status" value="1"/>
</dbReference>
<dbReference type="PROSITE" id="PS50181">
    <property type="entry name" value="FBOX"/>
    <property type="match status" value="1"/>
</dbReference>
<dbReference type="PANTHER" id="PTHR34223">
    <property type="entry name" value="OS11G0201299 PROTEIN"/>
    <property type="match status" value="1"/>
</dbReference>
<organism evidence="3 4">
    <name type="scientific">Aristolochia fimbriata</name>
    <name type="common">White veined hardy Dutchman's pipe vine</name>
    <dbReference type="NCBI Taxonomy" id="158543"/>
    <lineage>
        <taxon>Eukaryota</taxon>
        <taxon>Viridiplantae</taxon>
        <taxon>Streptophyta</taxon>
        <taxon>Embryophyta</taxon>
        <taxon>Tracheophyta</taxon>
        <taxon>Spermatophyta</taxon>
        <taxon>Magnoliopsida</taxon>
        <taxon>Magnoliidae</taxon>
        <taxon>Piperales</taxon>
        <taxon>Aristolochiaceae</taxon>
        <taxon>Aristolochia</taxon>
    </lineage>
</organism>
<feature type="compositionally biased region" description="Basic and acidic residues" evidence="1">
    <location>
        <begin position="8"/>
        <end position="23"/>
    </location>
</feature>
<evidence type="ECO:0000313" key="4">
    <source>
        <dbReference type="Proteomes" id="UP000825729"/>
    </source>
</evidence>
<evidence type="ECO:0000256" key="1">
    <source>
        <dbReference type="SAM" id="MobiDB-lite"/>
    </source>
</evidence>
<dbReference type="SUPFAM" id="SSF81383">
    <property type="entry name" value="F-box domain"/>
    <property type="match status" value="1"/>
</dbReference>
<dbReference type="EMBL" id="JAINDJ010000007">
    <property type="protein sequence ID" value="KAG9442990.1"/>
    <property type="molecule type" value="Genomic_DNA"/>
</dbReference>
<dbReference type="InterPro" id="IPR053781">
    <property type="entry name" value="F-box_AtFBL13-like"/>
</dbReference>
<comment type="caution">
    <text evidence="3">The sequence shown here is derived from an EMBL/GenBank/DDBJ whole genome shotgun (WGS) entry which is preliminary data.</text>
</comment>
<dbReference type="Pfam" id="PF00646">
    <property type="entry name" value="F-box"/>
    <property type="match status" value="1"/>
</dbReference>
<dbReference type="InterPro" id="IPR053197">
    <property type="entry name" value="F-box_SCFL_complex_component"/>
</dbReference>
<dbReference type="InterPro" id="IPR001810">
    <property type="entry name" value="F-box_dom"/>
</dbReference>
<reference evidence="3 4" key="1">
    <citation type="submission" date="2021-07" db="EMBL/GenBank/DDBJ databases">
        <title>The Aristolochia fimbriata genome: insights into angiosperm evolution, floral development and chemical biosynthesis.</title>
        <authorList>
            <person name="Jiao Y."/>
        </authorList>
    </citation>
    <scope>NUCLEOTIDE SEQUENCE [LARGE SCALE GENOMIC DNA]</scope>
    <source>
        <strain evidence="3">IBCAS-2021</strain>
        <tissue evidence="3">Leaf</tissue>
    </source>
</reference>
<dbReference type="AlphaFoldDB" id="A0AAV7E4E2"/>
<feature type="region of interest" description="Disordered" evidence="1">
    <location>
        <begin position="1"/>
        <end position="23"/>
    </location>
</feature>
<accession>A0AAV7E4E2</accession>
<evidence type="ECO:0000313" key="3">
    <source>
        <dbReference type="EMBL" id="KAG9442990.1"/>
    </source>
</evidence>
<dbReference type="SUPFAM" id="SSF52047">
    <property type="entry name" value="RNI-like"/>
    <property type="match status" value="1"/>
</dbReference>
<feature type="domain" description="F-box" evidence="2">
    <location>
        <begin position="52"/>
        <end position="100"/>
    </location>
</feature>
<dbReference type="Gene3D" id="3.80.10.10">
    <property type="entry name" value="Ribonuclease Inhibitor"/>
    <property type="match status" value="1"/>
</dbReference>